<dbReference type="EMBL" id="JAAMPC010000004">
    <property type="protein sequence ID" value="KAG2314330.1"/>
    <property type="molecule type" value="Genomic_DNA"/>
</dbReference>
<organism evidence="1 2">
    <name type="scientific">Brassica carinata</name>
    <name type="common">Ethiopian mustard</name>
    <name type="synonym">Abyssinian cabbage</name>
    <dbReference type="NCBI Taxonomy" id="52824"/>
    <lineage>
        <taxon>Eukaryota</taxon>
        <taxon>Viridiplantae</taxon>
        <taxon>Streptophyta</taxon>
        <taxon>Embryophyta</taxon>
        <taxon>Tracheophyta</taxon>
        <taxon>Spermatophyta</taxon>
        <taxon>Magnoliopsida</taxon>
        <taxon>eudicotyledons</taxon>
        <taxon>Gunneridae</taxon>
        <taxon>Pentapetalae</taxon>
        <taxon>rosids</taxon>
        <taxon>malvids</taxon>
        <taxon>Brassicales</taxon>
        <taxon>Brassicaceae</taxon>
        <taxon>Brassiceae</taxon>
        <taxon>Brassica</taxon>
    </lineage>
</organism>
<accession>A0A8X7VN48</accession>
<evidence type="ECO:0000313" key="2">
    <source>
        <dbReference type="Proteomes" id="UP000886595"/>
    </source>
</evidence>
<protein>
    <submittedName>
        <fullName evidence="1">Uncharacterized protein</fullName>
    </submittedName>
</protein>
<keyword evidence="2" id="KW-1185">Reference proteome</keyword>
<dbReference type="AlphaFoldDB" id="A0A8X7VN48"/>
<gene>
    <name evidence="1" type="ORF">Bca52824_017452</name>
</gene>
<name>A0A8X7VN48_BRACI</name>
<proteinExistence type="predicted"/>
<reference evidence="1 2" key="1">
    <citation type="submission" date="2020-02" db="EMBL/GenBank/DDBJ databases">
        <authorList>
            <person name="Ma Q."/>
            <person name="Huang Y."/>
            <person name="Song X."/>
            <person name="Pei D."/>
        </authorList>
    </citation>
    <scope>NUCLEOTIDE SEQUENCE [LARGE SCALE GENOMIC DNA]</scope>
    <source>
        <strain evidence="1">Sxm20200214</strain>
        <tissue evidence="1">Leaf</tissue>
    </source>
</reference>
<dbReference type="Proteomes" id="UP000886595">
    <property type="component" value="Unassembled WGS sequence"/>
</dbReference>
<sequence>MQSRIFHRGETDCRWNCHHGFKHQAISMLPDDIELSPMPDYHHTRGPHRDCADQAATFLIREIIMKALADRANILVISGNYHVMGAVNQWSRDVFMMLALPESSSSPDCYHIANVTWLWASEDFERAAATMVNGGGPIPPVPRVRG</sequence>
<comment type="caution">
    <text evidence="1">The sequence shown here is derived from an EMBL/GenBank/DDBJ whole genome shotgun (WGS) entry which is preliminary data.</text>
</comment>
<evidence type="ECO:0000313" key="1">
    <source>
        <dbReference type="EMBL" id="KAG2314330.1"/>
    </source>
</evidence>